<accession>A0A0D2MRN6</accession>
<dbReference type="EMBL" id="KK102664">
    <property type="protein sequence ID" value="KIY97210.1"/>
    <property type="molecule type" value="Genomic_DNA"/>
</dbReference>
<keyword evidence="2" id="KW-1185">Reference proteome</keyword>
<reference evidence="1 2" key="1">
    <citation type="journal article" date="2013" name="BMC Genomics">
        <title>Reconstruction of the lipid metabolism for the microalga Monoraphidium neglectum from its genome sequence reveals characteristics suitable for biofuel production.</title>
        <authorList>
            <person name="Bogen C."/>
            <person name="Al-Dilaimi A."/>
            <person name="Albersmeier A."/>
            <person name="Wichmann J."/>
            <person name="Grundmann M."/>
            <person name="Rupp O."/>
            <person name="Lauersen K.J."/>
            <person name="Blifernez-Klassen O."/>
            <person name="Kalinowski J."/>
            <person name="Goesmann A."/>
            <person name="Mussgnug J.H."/>
            <person name="Kruse O."/>
        </authorList>
    </citation>
    <scope>NUCLEOTIDE SEQUENCE [LARGE SCALE GENOMIC DNA]</scope>
    <source>
        <strain evidence="1 2">SAG 48.87</strain>
    </source>
</reference>
<dbReference type="AlphaFoldDB" id="A0A0D2MRN6"/>
<dbReference type="GeneID" id="25727947"/>
<name>A0A0D2MRN6_9CHLO</name>
<proteinExistence type="predicted"/>
<dbReference type="RefSeq" id="XP_013896230.1">
    <property type="nucleotide sequence ID" value="XM_014040776.1"/>
</dbReference>
<sequence>MAAAPPRPGVYPNLVRGHVVILIDSSCAATREQIWAWLRAAYARAAAVSARGTLAPPPVLVLAVRPASAPPAARARVAANVDAVVLWVRRMRRPGAATAAAAGAASGGGACDAPRRVRMAPPLKFAVISQGNGSSGSSRSSSSSGPKLFRGLSLQVEDASPWGAAGVLSRGMLAQLSL</sequence>
<evidence type="ECO:0000313" key="2">
    <source>
        <dbReference type="Proteomes" id="UP000054498"/>
    </source>
</evidence>
<dbReference type="KEGG" id="mng:MNEG_10753"/>
<protein>
    <submittedName>
        <fullName evidence="1">Uncharacterized protein</fullName>
    </submittedName>
</protein>
<organism evidence="1 2">
    <name type="scientific">Monoraphidium neglectum</name>
    <dbReference type="NCBI Taxonomy" id="145388"/>
    <lineage>
        <taxon>Eukaryota</taxon>
        <taxon>Viridiplantae</taxon>
        <taxon>Chlorophyta</taxon>
        <taxon>core chlorophytes</taxon>
        <taxon>Chlorophyceae</taxon>
        <taxon>CS clade</taxon>
        <taxon>Sphaeropleales</taxon>
        <taxon>Selenastraceae</taxon>
        <taxon>Monoraphidium</taxon>
    </lineage>
</organism>
<dbReference type="Proteomes" id="UP000054498">
    <property type="component" value="Unassembled WGS sequence"/>
</dbReference>
<evidence type="ECO:0000313" key="1">
    <source>
        <dbReference type="EMBL" id="KIY97210.1"/>
    </source>
</evidence>
<gene>
    <name evidence="1" type="ORF">MNEG_10753</name>
</gene>